<protein>
    <submittedName>
        <fullName evidence="2">Uncharacterized protein</fullName>
    </submittedName>
</protein>
<gene>
    <name evidence="2" type="ORF">EDD80_101608</name>
</gene>
<evidence type="ECO:0000313" key="3">
    <source>
        <dbReference type="Proteomes" id="UP000295807"/>
    </source>
</evidence>
<keyword evidence="1" id="KW-0732">Signal</keyword>
<dbReference type="RefSeq" id="WP_132127837.1">
    <property type="nucleotide sequence ID" value="NZ_CP042432.1"/>
</dbReference>
<accession>A0A4R3KY33</accession>
<feature type="chain" id="PRO_5020526086" evidence="1">
    <location>
        <begin position="20"/>
        <end position="180"/>
    </location>
</feature>
<feature type="signal peptide" evidence="1">
    <location>
        <begin position="1"/>
        <end position="19"/>
    </location>
</feature>
<reference evidence="2 3" key="1">
    <citation type="submission" date="2019-03" db="EMBL/GenBank/DDBJ databases">
        <title>Genomic Encyclopedia of Type Strains, Phase IV (KMG-IV): sequencing the most valuable type-strain genomes for metagenomic binning, comparative biology and taxonomic classification.</title>
        <authorList>
            <person name="Goeker M."/>
        </authorList>
    </citation>
    <scope>NUCLEOTIDE SEQUENCE [LARGE SCALE GENOMIC DNA]</scope>
    <source>
        <strain evidence="2 3">DSM 21100</strain>
    </source>
</reference>
<evidence type="ECO:0000256" key="1">
    <source>
        <dbReference type="SAM" id="SignalP"/>
    </source>
</evidence>
<proteinExistence type="predicted"/>
<sequence>MFRVALLFCFIAVAPAANSQGPSRLNKAFEKRSVKLLKEFVHQVDGLSKIRPSNDTIANVNALLNAFIHHLCNESEAVNFRAYRHASKQRPQYLVLQPKVEVGFAEGQEFDFAASFKYSDKRGGLASPMFVHKGVFGYFLSAGYYEFDTLYARDVELYLVGKGPVANFVPWVADTAIVIF</sequence>
<name>A0A4R3KY33_9SPHI</name>
<organism evidence="2 3">
    <name type="scientific">Anseongella ginsenosidimutans</name>
    <dbReference type="NCBI Taxonomy" id="496056"/>
    <lineage>
        <taxon>Bacteria</taxon>
        <taxon>Pseudomonadati</taxon>
        <taxon>Bacteroidota</taxon>
        <taxon>Sphingobacteriia</taxon>
        <taxon>Sphingobacteriales</taxon>
        <taxon>Sphingobacteriaceae</taxon>
        <taxon>Anseongella</taxon>
    </lineage>
</organism>
<dbReference type="EMBL" id="SMAD01000001">
    <property type="protein sequence ID" value="TCS90408.1"/>
    <property type="molecule type" value="Genomic_DNA"/>
</dbReference>
<dbReference type="Proteomes" id="UP000295807">
    <property type="component" value="Unassembled WGS sequence"/>
</dbReference>
<comment type="caution">
    <text evidence="2">The sequence shown here is derived from an EMBL/GenBank/DDBJ whole genome shotgun (WGS) entry which is preliminary data.</text>
</comment>
<evidence type="ECO:0000313" key="2">
    <source>
        <dbReference type="EMBL" id="TCS90408.1"/>
    </source>
</evidence>
<keyword evidence="3" id="KW-1185">Reference proteome</keyword>
<dbReference type="AlphaFoldDB" id="A0A4R3KY33"/>